<reference evidence="2 3" key="1">
    <citation type="journal article" date="2017" name="Int. J. Syst. Evol. Microbiol.">
        <title>Oleiagrimonas citrea sp. nov., a marine bacterium isolated from tidal flat sediment and emended description of the genus Oleiagrimonas Fang et al. 2015 and Oleiagrimonas soli.</title>
        <authorList>
            <person name="Yang S.H."/>
            <person name="Seo H.S."/>
            <person name="Seong C.N."/>
            <person name="Kwon K.K."/>
        </authorList>
    </citation>
    <scope>NUCLEOTIDE SEQUENCE [LARGE SCALE GENOMIC DNA]</scope>
    <source>
        <strain evidence="2 3">MEBiC09124</strain>
    </source>
</reference>
<feature type="region of interest" description="Disordered" evidence="1">
    <location>
        <begin position="1"/>
        <end position="21"/>
    </location>
</feature>
<sequence>MAQDNPASSNSSDATNSGGWSGSGELGYAAARGNSRTENLNAKLSLKKETELWKDSFYLTGLRSKGNVTVTDANGNSVAQYTTTANRYEGGASVGYKFSPRSYVVTAGRYEHDEFGSNLWQGVVSVGYGYIALKNARTELSFEAGPGYKRYRPADKTVTVNGQSMKVASPVKDEGVLRGLINWKYQLTANTKLENTLLVEAGSSNRYYQNDAGLSVSMTEKLAIKLGYQLRYNSNVEPGVKHKDQLYTTNVVYNF</sequence>
<dbReference type="InterPro" id="IPR007433">
    <property type="entry name" value="DUF481"/>
</dbReference>
<feature type="compositionally biased region" description="Polar residues" evidence="1">
    <location>
        <begin position="1"/>
        <end position="18"/>
    </location>
</feature>
<evidence type="ECO:0000256" key="1">
    <source>
        <dbReference type="SAM" id="MobiDB-lite"/>
    </source>
</evidence>
<dbReference type="Pfam" id="PF04338">
    <property type="entry name" value="DUF481"/>
    <property type="match status" value="1"/>
</dbReference>
<evidence type="ECO:0000313" key="2">
    <source>
        <dbReference type="EMBL" id="NKZ39896.1"/>
    </source>
</evidence>
<protein>
    <submittedName>
        <fullName evidence="2">DUF481 domain-containing protein</fullName>
    </submittedName>
</protein>
<organism evidence="2 3">
    <name type="scientific">Oleiagrimonas citrea</name>
    <dbReference type="NCBI Taxonomy" id="1665687"/>
    <lineage>
        <taxon>Bacteria</taxon>
        <taxon>Pseudomonadati</taxon>
        <taxon>Pseudomonadota</taxon>
        <taxon>Gammaproteobacteria</taxon>
        <taxon>Lysobacterales</taxon>
        <taxon>Rhodanobacteraceae</taxon>
        <taxon>Oleiagrimonas</taxon>
    </lineage>
</organism>
<evidence type="ECO:0000313" key="3">
    <source>
        <dbReference type="Proteomes" id="UP000541636"/>
    </source>
</evidence>
<gene>
    <name evidence="2" type="ORF">HF690_13145</name>
</gene>
<dbReference type="EMBL" id="JAAZQD010000005">
    <property type="protein sequence ID" value="NKZ39896.1"/>
    <property type="molecule type" value="Genomic_DNA"/>
</dbReference>
<accession>A0A846ZPD9</accession>
<comment type="caution">
    <text evidence="2">The sequence shown here is derived from an EMBL/GenBank/DDBJ whole genome shotgun (WGS) entry which is preliminary data.</text>
</comment>
<dbReference type="AlphaFoldDB" id="A0A846ZPD9"/>
<proteinExistence type="predicted"/>
<keyword evidence="3" id="KW-1185">Reference proteome</keyword>
<name>A0A846ZPD9_9GAMM</name>
<dbReference type="Proteomes" id="UP000541636">
    <property type="component" value="Unassembled WGS sequence"/>
</dbReference>